<organism evidence="1 2">
    <name type="scientific">Plakobranchus ocellatus</name>
    <dbReference type="NCBI Taxonomy" id="259542"/>
    <lineage>
        <taxon>Eukaryota</taxon>
        <taxon>Metazoa</taxon>
        <taxon>Spiralia</taxon>
        <taxon>Lophotrochozoa</taxon>
        <taxon>Mollusca</taxon>
        <taxon>Gastropoda</taxon>
        <taxon>Heterobranchia</taxon>
        <taxon>Euthyneura</taxon>
        <taxon>Panpulmonata</taxon>
        <taxon>Sacoglossa</taxon>
        <taxon>Placobranchoidea</taxon>
        <taxon>Plakobranchidae</taxon>
        <taxon>Plakobranchus</taxon>
    </lineage>
</organism>
<dbReference type="AlphaFoldDB" id="A0AAV4A834"/>
<evidence type="ECO:0000313" key="2">
    <source>
        <dbReference type="Proteomes" id="UP000735302"/>
    </source>
</evidence>
<accession>A0AAV4A834</accession>
<dbReference type="EMBL" id="BLXT01003655">
    <property type="protein sequence ID" value="GFO02803.1"/>
    <property type="molecule type" value="Genomic_DNA"/>
</dbReference>
<protein>
    <submittedName>
        <fullName evidence="1">Uncharacterized protein</fullName>
    </submittedName>
</protein>
<evidence type="ECO:0000313" key="1">
    <source>
        <dbReference type="EMBL" id="GFO02803.1"/>
    </source>
</evidence>
<comment type="caution">
    <text evidence="1">The sequence shown here is derived from an EMBL/GenBank/DDBJ whole genome shotgun (WGS) entry which is preliminary data.</text>
</comment>
<sequence>MSSNCTFPAKGDSPVLFLQHQTFFTRWKAGITRDWISGPFLCVEMNWKTDASKGPVEKCRRRKHCGTDQPAFGGYKPSNSVSDDRRWVATTIHGF</sequence>
<keyword evidence="2" id="KW-1185">Reference proteome</keyword>
<gene>
    <name evidence="1" type="ORF">PoB_002930800</name>
</gene>
<name>A0AAV4A834_9GAST</name>
<reference evidence="1 2" key="1">
    <citation type="journal article" date="2021" name="Elife">
        <title>Chloroplast acquisition without the gene transfer in kleptoplastic sea slugs, Plakobranchus ocellatus.</title>
        <authorList>
            <person name="Maeda T."/>
            <person name="Takahashi S."/>
            <person name="Yoshida T."/>
            <person name="Shimamura S."/>
            <person name="Takaki Y."/>
            <person name="Nagai Y."/>
            <person name="Toyoda A."/>
            <person name="Suzuki Y."/>
            <person name="Arimoto A."/>
            <person name="Ishii H."/>
            <person name="Satoh N."/>
            <person name="Nishiyama T."/>
            <person name="Hasebe M."/>
            <person name="Maruyama T."/>
            <person name="Minagawa J."/>
            <person name="Obokata J."/>
            <person name="Shigenobu S."/>
        </authorList>
    </citation>
    <scope>NUCLEOTIDE SEQUENCE [LARGE SCALE GENOMIC DNA]</scope>
</reference>
<proteinExistence type="predicted"/>
<dbReference type="Proteomes" id="UP000735302">
    <property type="component" value="Unassembled WGS sequence"/>
</dbReference>